<gene>
    <name evidence="1" type="ORF">QE417_001791</name>
</gene>
<accession>A0ABU3GSG6</accession>
<keyword evidence="2" id="KW-1185">Reference proteome</keyword>
<comment type="caution">
    <text evidence="1">The sequence shown here is derived from an EMBL/GenBank/DDBJ whole genome shotgun (WGS) entry which is preliminary data.</text>
</comment>
<reference evidence="2" key="1">
    <citation type="submission" date="2023-07" db="EMBL/GenBank/DDBJ databases">
        <title>Functional and genomic diversity of the sorghum phyllosphere microbiome.</title>
        <authorList>
            <person name="Shade A."/>
        </authorList>
    </citation>
    <scope>NUCLEOTIDE SEQUENCE [LARGE SCALE GENOMIC DNA]</scope>
    <source>
        <strain evidence="2">SORGH_AS_0422</strain>
    </source>
</reference>
<dbReference type="EMBL" id="JAVLVU010000001">
    <property type="protein sequence ID" value="MDT3402719.1"/>
    <property type="molecule type" value="Genomic_DNA"/>
</dbReference>
<proteinExistence type="predicted"/>
<evidence type="ECO:0000313" key="2">
    <source>
        <dbReference type="Proteomes" id="UP001258315"/>
    </source>
</evidence>
<protein>
    <submittedName>
        <fullName evidence="1">Uncharacterized protein</fullName>
    </submittedName>
</protein>
<dbReference type="Proteomes" id="UP001258315">
    <property type="component" value="Unassembled WGS sequence"/>
</dbReference>
<organism evidence="1 2">
    <name type="scientific">Mucilaginibacter terrae</name>
    <dbReference type="NCBI Taxonomy" id="1955052"/>
    <lineage>
        <taxon>Bacteria</taxon>
        <taxon>Pseudomonadati</taxon>
        <taxon>Bacteroidota</taxon>
        <taxon>Sphingobacteriia</taxon>
        <taxon>Sphingobacteriales</taxon>
        <taxon>Sphingobacteriaceae</taxon>
        <taxon>Mucilaginibacter</taxon>
    </lineage>
</organism>
<evidence type="ECO:0000313" key="1">
    <source>
        <dbReference type="EMBL" id="MDT3402719.1"/>
    </source>
</evidence>
<sequence length="63" mass="7226">MSSRTIVRDPVDDARYITGIIEQDFSLSLEMTFFVFVFLKTPDAYSPSHSNGCNYQTSQVRGW</sequence>
<name>A0ABU3GSG6_9SPHI</name>